<proteinExistence type="predicted"/>
<evidence type="ECO:0000313" key="1">
    <source>
        <dbReference type="EMBL" id="GFD08934.1"/>
    </source>
</evidence>
<keyword evidence="1" id="KW-0547">Nucleotide-binding</keyword>
<name>A0A699TLR1_TANCI</name>
<dbReference type="GO" id="GO:0004386">
    <property type="term" value="F:helicase activity"/>
    <property type="evidence" value="ECO:0007669"/>
    <property type="project" value="UniProtKB-KW"/>
</dbReference>
<keyword evidence="1" id="KW-0067">ATP-binding</keyword>
<sequence>VRIVDTLLIAFDGDTFYLGDEASVKKKEAEVAKRLVRKDGTPMTLAQSKKAISTYSRYCSVGRSPAYDIRSCTRYRSADRIR</sequence>
<keyword evidence="1" id="KW-0347">Helicase</keyword>
<keyword evidence="1" id="KW-0378">Hydrolase</keyword>
<protein>
    <submittedName>
        <fullName evidence="1">Pre-mRNA-splicing factor ATP-dependent RNA helicase DEAH7</fullName>
    </submittedName>
</protein>
<organism evidence="1">
    <name type="scientific">Tanacetum cinerariifolium</name>
    <name type="common">Dalmatian daisy</name>
    <name type="synonym">Chrysanthemum cinerariifolium</name>
    <dbReference type="NCBI Taxonomy" id="118510"/>
    <lineage>
        <taxon>Eukaryota</taxon>
        <taxon>Viridiplantae</taxon>
        <taxon>Streptophyta</taxon>
        <taxon>Embryophyta</taxon>
        <taxon>Tracheophyta</taxon>
        <taxon>Spermatophyta</taxon>
        <taxon>Magnoliopsida</taxon>
        <taxon>eudicotyledons</taxon>
        <taxon>Gunneridae</taxon>
        <taxon>Pentapetalae</taxon>
        <taxon>asterids</taxon>
        <taxon>campanulids</taxon>
        <taxon>Asterales</taxon>
        <taxon>Asteraceae</taxon>
        <taxon>Asteroideae</taxon>
        <taxon>Anthemideae</taxon>
        <taxon>Anthemidinae</taxon>
        <taxon>Tanacetum</taxon>
    </lineage>
</organism>
<comment type="caution">
    <text evidence="1">The sequence shown here is derived from an EMBL/GenBank/DDBJ whole genome shotgun (WGS) entry which is preliminary data.</text>
</comment>
<gene>
    <name evidence="1" type="ORF">Tci_880903</name>
</gene>
<dbReference type="EMBL" id="BKCJ011241885">
    <property type="protein sequence ID" value="GFD08934.1"/>
    <property type="molecule type" value="Genomic_DNA"/>
</dbReference>
<feature type="non-terminal residue" evidence="1">
    <location>
        <position position="1"/>
    </location>
</feature>
<reference evidence="1" key="1">
    <citation type="journal article" date="2019" name="Sci. Rep.">
        <title>Draft genome of Tanacetum cinerariifolium, the natural source of mosquito coil.</title>
        <authorList>
            <person name="Yamashiro T."/>
            <person name="Shiraishi A."/>
            <person name="Satake H."/>
            <person name="Nakayama K."/>
        </authorList>
    </citation>
    <scope>NUCLEOTIDE SEQUENCE</scope>
</reference>
<dbReference type="AlphaFoldDB" id="A0A699TLR1"/>
<accession>A0A699TLR1</accession>